<comment type="subcellular location">
    <subcellularLocation>
        <location evidence="2 19">Cell membrane</location>
        <topology evidence="2 19">Multi-pass membrane protein</topology>
    </subcellularLocation>
</comment>
<evidence type="ECO:0000256" key="12">
    <source>
        <dbReference type="ARBA" id="ARBA00022989"/>
    </source>
</evidence>
<feature type="transmembrane region" description="Helical" evidence="19">
    <location>
        <begin position="58"/>
        <end position="77"/>
    </location>
</feature>
<dbReference type="PANTHER" id="PTHR34148:SF1">
    <property type="entry name" value="ADENOSYLCOBINAMIDE-GDP RIBAZOLETRANSFERASE"/>
    <property type="match status" value="1"/>
</dbReference>
<comment type="pathway">
    <text evidence="3 19">Cofactor biosynthesis; adenosylcobalamin biosynthesis; adenosylcobalamin from cob(II)yrinate a,c-diamide: step 7/7.</text>
</comment>
<feature type="transmembrane region" description="Helical" evidence="19">
    <location>
        <begin position="105"/>
        <end position="121"/>
    </location>
</feature>
<evidence type="ECO:0000256" key="2">
    <source>
        <dbReference type="ARBA" id="ARBA00004651"/>
    </source>
</evidence>
<evidence type="ECO:0000256" key="8">
    <source>
        <dbReference type="ARBA" id="ARBA00022573"/>
    </source>
</evidence>
<sequence length="247" mass="27639">MKSAIFALHALTRISLFEVKWDEKAFGKATAYFPVIGLLLGGIYLLIAVFLAPFASSVILAALLIWAHTILTGAMHIDGLLDTIDAVFSNRSPERMLEIMKDSHVGSNAVIGAFCLYLLKYSFLIEIIKNKQLVLIVLAPVLARFNQVVVIYFFPYIRPQGLGSLFKNYTGKKEFMLASFFTILSLIIMSYWLEFADIFLFLISIITALLWGKKFTKLFGGLTGDLYGALNEITEILILVAGYFLLK</sequence>
<feature type="transmembrane region" description="Helical" evidence="19">
    <location>
        <begin position="198"/>
        <end position="214"/>
    </location>
</feature>
<keyword evidence="12 19" id="KW-1133">Transmembrane helix</keyword>
<comment type="catalytic activity">
    <reaction evidence="17 19">
        <text>alpha-ribazole + adenosylcob(III)inamide-GDP = adenosylcob(III)alamin + GMP + H(+)</text>
        <dbReference type="Rhea" id="RHEA:16049"/>
        <dbReference type="ChEBI" id="CHEBI:10329"/>
        <dbReference type="ChEBI" id="CHEBI:15378"/>
        <dbReference type="ChEBI" id="CHEBI:18408"/>
        <dbReference type="ChEBI" id="CHEBI:58115"/>
        <dbReference type="ChEBI" id="CHEBI:60487"/>
        <dbReference type="EC" id="2.7.8.26"/>
    </reaction>
</comment>
<dbReference type="InterPro" id="IPR003805">
    <property type="entry name" value="CobS"/>
</dbReference>
<dbReference type="UniPathway" id="UPA00148">
    <property type="reaction ID" value="UER00238"/>
</dbReference>
<feature type="transmembrane region" description="Helical" evidence="19">
    <location>
        <begin position="133"/>
        <end position="155"/>
    </location>
</feature>
<keyword evidence="10 19" id="KW-0812">Transmembrane</keyword>
<evidence type="ECO:0000256" key="17">
    <source>
        <dbReference type="ARBA" id="ARBA00048623"/>
    </source>
</evidence>
<dbReference type="OrthoDB" id="9794626at2"/>
<dbReference type="Pfam" id="PF02654">
    <property type="entry name" value="CobS"/>
    <property type="match status" value="1"/>
</dbReference>
<gene>
    <name evidence="19" type="primary">cobS</name>
    <name evidence="20" type="ORF">SAMN02745885_00259</name>
</gene>
<dbReference type="AlphaFoldDB" id="A0A1T4LRM2"/>
<keyword evidence="9 19" id="KW-0808">Transferase</keyword>
<comment type="cofactor">
    <cofactor evidence="1 19">
        <name>Mg(2+)</name>
        <dbReference type="ChEBI" id="CHEBI:18420"/>
    </cofactor>
</comment>
<dbReference type="Proteomes" id="UP000189933">
    <property type="component" value="Unassembled WGS sequence"/>
</dbReference>
<dbReference type="HAMAP" id="MF_00719">
    <property type="entry name" value="CobS"/>
    <property type="match status" value="1"/>
</dbReference>
<proteinExistence type="inferred from homology"/>
<name>A0A1T4LRM2_9FIRM</name>
<comment type="function">
    <text evidence="14 19">Joins adenosylcobinamide-GDP and alpha-ribazole to generate adenosylcobalamin (Ado-cobalamin). Also synthesizes adenosylcobalamin 5'-phosphate from adenosylcobinamide-GDP and alpha-ribazole 5'-phosphate.</text>
</comment>
<evidence type="ECO:0000256" key="6">
    <source>
        <dbReference type="ARBA" id="ARBA00015850"/>
    </source>
</evidence>
<dbReference type="EMBL" id="FUXM01000002">
    <property type="protein sequence ID" value="SJZ57104.1"/>
    <property type="molecule type" value="Genomic_DNA"/>
</dbReference>
<accession>A0A1T4LRM2</accession>
<dbReference type="EC" id="2.7.8.26" evidence="5 19"/>
<evidence type="ECO:0000256" key="3">
    <source>
        <dbReference type="ARBA" id="ARBA00004663"/>
    </source>
</evidence>
<reference evidence="21" key="1">
    <citation type="submission" date="2017-02" db="EMBL/GenBank/DDBJ databases">
        <authorList>
            <person name="Varghese N."/>
            <person name="Submissions S."/>
        </authorList>
    </citation>
    <scope>NUCLEOTIDE SEQUENCE [LARGE SCALE GENOMIC DNA]</scope>
    <source>
        <strain evidence="21">DSM 16521</strain>
    </source>
</reference>
<keyword evidence="7 19" id="KW-1003">Cell membrane</keyword>
<evidence type="ECO:0000256" key="14">
    <source>
        <dbReference type="ARBA" id="ARBA00025228"/>
    </source>
</evidence>
<evidence type="ECO:0000256" key="10">
    <source>
        <dbReference type="ARBA" id="ARBA00022692"/>
    </source>
</evidence>
<evidence type="ECO:0000256" key="9">
    <source>
        <dbReference type="ARBA" id="ARBA00022679"/>
    </source>
</evidence>
<evidence type="ECO:0000256" key="1">
    <source>
        <dbReference type="ARBA" id="ARBA00001946"/>
    </source>
</evidence>
<comment type="similarity">
    <text evidence="4 19">Belongs to the CobS family.</text>
</comment>
<keyword evidence="11 19" id="KW-0460">Magnesium</keyword>
<feature type="transmembrane region" description="Helical" evidence="19">
    <location>
        <begin position="226"/>
        <end position="246"/>
    </location>
</feature>
<dbReference type="PANTHER" id="PTHR34148">
    <property type="entry name" value="ADENOSYLCOBINAMIDE-GDP RIBAZOLETRANSFERASE"/>
    <property type="match status" value="1"/>
</dbReference>
<evidence type="ECO:0000256" key="4">
    <source>
        <dbReference type="ARBA" id="ARBA00010561"/>
    </source>
</evidence>
<evidence type="ECO:0000313" key="20">
    <source>
        <dbReference type="EMBL" id="SJZ57104.1"/>
    </source>
</evidence>
<dbReference type="GO" id="GO:0008818">
    <property type="term" value="F:cobalamin 5'-phosphate synthase activity"/>
    <property type="evidence" value="ECO:0007669"/>
    <property type="project" value="UniProtKB-UniRule"/>
</dbReference>
<protein>
    <recommendedName>
        <fullName evidence="6 19">Adenosylcobinamide-GDP ribazoletransferase</fullName>
        <ecNumber evidence="5 19">2.7.8.26</ecNumber>
    </recommendedName>
    <alternativeName>
        <fullName evidence="16 19">Cobalamin synthase</fullName>
    </alternativeName>
    <alternativeName>
        <fullName evidence="15 19">Cobalamin-5'-phosphate synthase</fullName>
    </alternativeName>
</protein>
<dbReference type="GO" id="GO:0005886">
    <property type="term" value="C:plasma membrane"/>
    <property type="evidence" value="ECO:0007669"/>
    <property type="project" value="UniProtKB-SubCell"/>
</dbReference>
<dbReference type="NCBIfam" id="TIGR00317">
    <property type="entry name" value="cobS"/>
    <property type="match status" value="1"/>
</dbReference>
<keyword evidence="21" id="KW-1185">Reference proteome</keyword>
<evidence type="ECO:0000256" key="13">
    <source>
        <dbReference type="ARBA" id="ARBA00023136"/>
    </source>
</evidence>
<evidence type="ECO:0000256" key="11">
    <source>
        <dbReference type="ARBA" id="ARBA00022842"/>
    </source>
</evidence>
<evidence type="ECO:0000256" key="19">
    <source>
        <dbReference type="HAMAP-Rule" id="MF_00719"/>
    </source>
</evidence>
<evidence type="ECO:0000256" key="18">
    <source>
        <dbReference type="ARBA" id="ARBA00049504"/>
    </source>
</evidence>
<evidence type="ECO:0000256" key="7">
    <source>
        <dbReference type="ARBA" id="ARBA00022475"/>
    </source>
</evidence>
<dbReference type="GO" id="GO:0051073">
    <property type="term" value="F:adenosylcobinamide-GDP ribazoletransferase activity"/>
    <property type="evidence" value="ECO:0007669"/>
    <property type="project" value="UniProtKB-UniRule"/>
</dbReference>
<keyword evidence="8 19" id="KW-0169">Cobalamin biosynthesis</keyword>
<evidence type="ECO:0000313" key="21">
    <source>
        <dbReference type="Proteomes" id="UP000189933"/>
    </source>
</evidence>
<dbReference type="RefSeq" id="WP_078664415.1">
    <property type="nucleotide sequence ID" value="NZ_FUXM01000002.1"/>
</dbReference>
<feature type="transmembrane region" description="Helical" evidence="19">
    <location>
        <begin position="175"/>
        <end position="193"/>
    </location>
</feature>
<feature type="transmembrane region" description="Helical" evidence="19">
    <location>
        <begin position="32"/>
        <end position="51"/>
    </location>
</feature>
<comment type="catalytic activity">
    <reaction evidence="18 19">
        <text>alpha-ribazole 5'-phosphate + adenosylcob(III)inamide-GDP = adenosylcob(III)alamin 5'-phosphate + GMP + H(+)</text>
        <dbReference type="Rhea" id="RHEA:23560"/>
        <dbReference type="ChEBI" id="CHEBI:15378"/>
        <dbReference type="ChEBI" id="CHEBI:57918"/>
        <dbReference type="ChEBI" id="CHEBI:58115"/>
        <dbReference type="ChEBI" id="CHEBI:60487"/>
        <dbReference type="ChEBI" id="CHEBI:60493"/>
        <dbReference type="EC" id="2.7.8.26"/>
    </reaction>
</comment>
<evidence type="ECO:0000256" key="15">
    <source>
        <dbReference type="ARBA" id="ARBA00032605"/>
    </source>
</evidence>
<evidence type="ECO:0000256" key="16">
    <source>
        <dbReference type="ARBA" id="ARBA00032853"/>
    </source>
</evidence>
<evidence type="ECO:0000256" key="5">
    <source>
        <dbReference type="ARBA" id="ARBA00013200"/>
    </source>
</evidence>
<organism evidence="20 21">
    <name type="scientific">Carboxydocella sporoproducens DSM 16521</name>
    <dbReference type="NCBI Taxonomy" id="1121270"/>
    <lineage>
        <taxon>Bacteria</taxon>
        <taxon>Bacillati</taxon>
        <taxon>Bacillota</taxon>
        <taxon>Clostridia</taxon>
        <taxon>Eubacteriales</taxon>
        <taxon>Clostridiales Family XVI. Incertae Sedis</taxon>
        <taxon>Carboxydocella</taxon>
    </lineage>
</organism>
<dbReference type="GO" id="GO:0009236">
    <property type="term" value="P:cobalamin biosynthetic process"/>
    <property type="evidence" value="ECO:0007669"/>
    <property type="project" value="UniProtKB-UniRule"/>
</dbReference>
<keyword evidence="13 19" id="KW-0472">Membrane</keyword>